<comment type="subcellular location">
    <subcellularLocation>
        <location evidence="1">Cell envelope</location>
    </subcellularLocation>
</comment>
<keyword evidence="6 7" id="KW-0472">Membrane</keyword>
<dbReference type="InterPro" id="IPR001054">
    <property type="entry name" value="A/G_cyclase"/>
</dbReference>
<keyword evidence="3" id="KW-1003">Cell membrane</keyword>
<feature type="transmembrane region" description="Helical" evidence="7">
    <location>
        <begin position="292"/>
        <end position="310"/>
    </location>
</feature>
<feature type="transmembrane region" description="Helical" evidence="7">
    <location>
        <begin position="322"/>
        <end position="342"/>
    </location>
</feature>
<evidence type="ECO:0000256" key="2">
    <source>
        <dbReference type="ARBA" id="ARBA00005381"/>
    </source>
</evidence>
<dbReference type="InterPro" id="IPR029787">
    <property type="entry name" value="Nucleotide_cyclase"/>
</dbReference>
<evidence type="ECO:0000256" key="1">
    <source>
        <dbReference type="ARBA" id="ARBA00004196"/>
    </source>
</evidence>
<dbReference type="Gene3D" id="3.30.70.1230">
    <property type="entry name" value="Nucleotide cyclase"/>
    <property type="match status" value="1"/>
</dbReference>
<dbReference type="PANTHER" id="PTHR43081:SF1">
    <property type="entry name" value="ADENYLATE CYCLASE, TERMINAL-DIFFERENTIATION SPECIFIC"/>
    <property type="match status" value="1"/>
</dbReference>
<keyword evidence="10" id="KW-1185">Reference proteome</keyword>
<sequence length="613" mass="65301">MRATASSWRRAAAVPAAGLLAVALVFALSYSRTWDAVEGKIFDLFTSWAAPGVSRQPIVILAIDEPTFQELRVQWPFPRSLHGKVLERARADGAAAVGFDIVFAEPSQPEQDHAFARSIATAGRVVLASTQELIVHANASLWTQVPPLPELLAAGAVAGDISVRPDDDYVVRRQSNAEGSLSEQLARLAPTPPAPRSAVPALIQYLGPRGTIDTRSYYQALEPGLLPPGFFRGKLVLVGRSTRSATELQASRSDMYNSPLAVANSGDRLFPGVEIQATMLENRLSGGGLHQLGAGWGYALLAAFGSLLFVAGRRLDPGATALLALACVLVVLVASYALFFGAQRWLPPLFPVAALVALYGATTVASYLATRQRALRVRGMFAQYVPAPVVARLVEQPELLRLGGESREVTLMFTDLANFTGLSERLSAQQTVEVLTAYFNAMTPIVHKYQGTLDKFIGDAIMAFWGAPLDDAQHAEHAVRAAIEMQQAMQQLVADLQARGLPAIGMRIGIHTGTAVIGNVGSASRFSYTAIGDAVNLAARLEGANKAFGTGILLSQATAAQLPADIGLRALADVIVKGKTEPVRVYTPCDDEAQRHASETALQGVSPVALEKL</sequence>
<evidence type="ECO:0000256" key="6">
    <source>
        <dbReference type="ARBA" id="ARBA00023136"/>
    </source>
</evidence>
<proteinExistence type="inferred from homology"/>
<dbReference type="PROSITE" id="PS50125">
    <property type="entry name" value="GUANYLATE_CYCLASE_2"/>
    <property type="match status" value="1"/>
</dbReference>
<dbReference type="InterPro" id="IPR007890">
    <property type="entry name" value="CHASE2"/>
</dbReference>
<dbReference type="GO" id="GO:0006171">
    <property type="term" value="P:cAMP biosynthetic process"/>
    <property type="evidence" value="ECO:0007669"/>
    <property type="project" value="TreeGrafter"/>
</dbReference>
<keyword evidence="4 7" id="KW-0812">Transmembrane</keyword>
<evidence type="ECO:0000256" key="5">
    <source>
        <dbReference type="ARBA" id="ARBA00022989"/>
    </source>
</evidence>
<protein>
    <submittedName>
        <fullName evidence="9">Adenylate/guanylate cyclase domain-containing protein</fullName>
    </submittedName>
</protein>
<evidence type="ECO:0000259" key="8">
    <source>
        <dbReference type="PROSITE" id="PS50125"/>
    </source>
</evidence>
<feature type="domain" description="Guanylate cyclase" evidence="8">
    <location>
        <begin position="410"/>
        <end position="542"/>
    </location>
</feature>
<dbReference type="Pfam" id="PF05226">
    <property type="entry name" value="CHASE2"/>
    <property type="match status" value="1"/>
</dbReference>
<dbReference type="InterPro" id="IPR050697">
    <property type="entry name" value="Adenylyl/Guanylyl_Cyclase_3/4"/>
</dbReference>
<reference evidence="9 10" key="1">
    <citation type="submission" date="2019-07" db="EMBL/GenBank/DDBJ databases">
        <title>Caenimonas sedimenti sp. nov., isolated from activated sludge.</title>
        <authorList>
            <person name="Xu J."/>
        </authorList>
    </citation>
    <scope>NUCLEOTIDE SEQUENCE [LARGE SCALE GENOMIC DNA]</scope>
    <source>
        <strain evidence="9 10">HX-9-20</strain>
    </source>
</reference>
<accession>A0A562ZGF2</accession>
<dbReference type="GO" id="GO:0004016">
    <property type="term" value="F:adenylate cyclase activity"/>
    <property type="evidence" value="ECO:0007669"/>
    <property type="project" value="UniProtKB-ARBA"/>
</dbReference>
<dbReference type="FunFam" id="3.30.70.1230:FF:000016">
    <property type="entry name" value="Adenylate/guanylate cyclase domain-containing protein"/>
    <property type="match status" value="1"/>
</dbReference>
<evidence type="ECO:0000313" key="10">
    <source>
        <dbReference type="Proteomes" id="UP000318199"/>
    </source>
</evidence>
<organism evidence="9 10">
    <name type="scientific">Caenimonas sedimenti</name>
    <dbReference type="NCBI Taxonomy" id="2596921"/>
    <lineage>
        <taxon>Bacteria</taxon>
        <taxon>Pseudomonadati</taxon>
        <taxon>Pseudomonadota</taxon>
        <taxon>Betaproteobacteria</taxon>
        <taxon>Burkholderiales</taxon>
        <taxon>Comamonadaceae</taxon>
        <taxon>Caenimonas</taxon>
    </lineage>
</organism>
<feature type="transmembrane region" description="Helical" evidence="7">
    <location>
        <begin position="348"/>
        <end position="370"/>
    </location>
</feature>
<dbReference type="GO" id="GO:0035556">
    <property type="term" value="P:intracellular signal transduction"/>
    <property type="evidence" value="ECO:0007669"/>
    <property type="project" value="InterPro"/>
</dbReference>
<dbReference type="EMBL" id="VOBQ01000025">
    <property type="protein sequence ID" value="TWO66680.1"/>
    <property type="molecule type" value="Genomic_DNA"/>
</dbReference>
<dbReference type="Pfam" id="PF00211">
    <property type="entry name" value="Guanylate_cyc"/>
    <property type="match status" value="1"/>
</dbReference>
<dbReference type="PANTHER" id="PTHR43081">
    <property type="entry name" value="ADENYLATE CYCLASE, TERMINAL-DIFFERENTIATION SPECIFIC-RELATED"/>
    <property type="match status" value="1"/>
</dbReference>
<dbReference type="SMART" id="SM00044">
    <property type="entry name" value="CYCc"/>
    <property type="match status" value="1"/>
</dbReference>
<comment type="caution">
    <text evidence="9">The sequence shown here is derived from an EMBL/GenBank/DDBJ whole genome shotgun (WGS) entry which is preliminary data.</text>
</comment>
<dbReference type="AlphaFoldDB" id="A0A562ZGF2"/>
<comment type="similarity">
    <text evidence="2">Belongs to the adenylyl cyclase class-3 family.</text>
</comment>
<dbReference type="RefSeq" id="WP_145896686.1">
    <property type="nucleotide sequence ID" value="NZ_VOBQ01000025.1"/>
</dbReference>
<dbReference type="SMART" id="SM01080">
    <property type="entry name" value="CHASE2"/>
    <property type="match status" value="1"/>
</dbReference>
<dbReference type="SUPFAM" id="SSF55073">
    <property type="entry name" value="Nucleotide cyclase"/>
    <property type="match status" value="1"/>
</dbReference>
<dbReference type="OrthoDB" id="9802500at2"/>
<gene>
    <name evidence="9" type="ORF">FN976_26580</name>
</gene>
<evidence type="ECO:0000256" key="4">
    <source>
        <dbReference type="ARBA" id="ARBA00022692"/>
    </source>
</evidence>
<evidence type="ECO:0000256" key="3">
    <source>
        <dbReference type="ARBA" id="ARBA00022475"/>
    </source>
</evidence>
<dbReference type="GO" id="GO:0030313">
    <property type="term" value="C:cell envelope"/>
    <property type="evidence" value="ECO:0007669"/>
    <property type="project" value="UniProtKB-SubCell"/>
</dbReference>
<keyword evidence="5 7" id="KW-1133">Transmembrane helix</keyword>
<dbReference type="CDD" id="cd07302">
    <property type="entry name" value="CHD"/>
    <property type="match status" value="1"/>
</dbReference>
<dbReference type="Proteomes" id="UP000318199">
    <property type="component" value="Unassembled WGS sequence"/>
</dbReference>
<evidence type="ECO:0000313" key="9">
    <source>
        <dbReference type="EMBL" id="TWO66680.1"/>
    </source>
</evidence>
<evidence type="ECO:0000256" key="7">
    <source>
        <dbReference type="SAM" id="Phobius"/>
    </source>
</evidence>
<name>A0A562ZGF2_9BURK</name>